<dbReference type="SMART" id="SM00534">
    <property type="entry name" value="MUTSac"/>
    <property type="match status" value="1"/>
</dbReference>
<dbReference type="GO" id="GO:0140664">
    <property type="term" value="F:ATP-dependent DNA damage sensor activity"/>
    <property type="evidence" value="ECO:0007669"/>
    <property type="project" value="InterPro"/>
</dbReference>
<keyword evidence="5" id="KW-0547">Nucleotide-binding</keyword>
<dbReference type="InterPro" id="IPR045076">
    <property type="entry name" value="MutS"/>
</dbReference>
<feature type="region of interest" description="Disordered" evidence="12">
    <location>
        <begin position="93"/>
        <end position="117"/>
    </location>
</feature>
<dbReference type="InterPro" id="IPR036187">
    <property type="entry name" value="DNA_mismatch_repair_MutS_sf"/>
</dbReference>
<dbReference type="InterPro" id="IPR007696">
    <property type="entry name" value="DNA_mismatch_repair_MutS_core"/>
</dbReference>
<dbReference type="InterPro" id="IPR011184">
    <property type="entry name" value="DNA_mismatch_repair_Msh2"/>
</dbReference>
<dbReference type="SUPFAM" id="SSF52540">
    <property type="entry name" value="P-loop containing nucleoside triphosphate hydrolases"/>
    <property type="match status" value="1"/>
</dbReference>
<feature type="compositionally biased region" description="Low complexity" evidence="12">
    <location>
        <begin position="15"/>
        <end position="27"/>
    </location>
</feature>
<proteinExistence type="inferred from homology"/>
<dbReference type="Pfam" id="PF00488">
    <property type="entry name" value="MutS_V"/>
    <property type="match status" value="1"/>
</dbReference>
<dbReference type="CDD" id="cd03281">
    <property type="entry name" value="ABC_MSH5_euk"/>
    <property type="match status" value="1"/>
</dbReference>
<dbReference type="InterPro" id="IPR000432">
    <property type="entry name" value="DNA_mismatch_repair_MutS_C"/>
</dbReference>
<evidence type="ECO:0000256" key="7">
    <source>
        <dbReference type="ARBA" id="ARBA00023125"/>
    </source>
</evidence>
<evidence type="ECO:0000256" key="10">
    <source>
        <dbReference type="ARBA" id="ARBA00073549"/>
    </source>
</evidence>
<keyword evidence="4" id="KW-0158">Chromosome</keyword>
<dbReference type="AlphaFoldDB" id="A0A167ZWJ0"/>
<dbReference type="GO" id="GO:0005634">
    <property type="term" value="C:nucleus"/>
    <property type="evidence" value="ECO:0007669"/>
    <property type="project" value="UniProtKB-SubCell"/>
</dbReference>
<evidence type="ECO:0000256" key="1">
    <source>
        <dbReference type="ARBA" id="ARBA00004123"/>
    </source>
</evidence>
<evidence type="ECO:0000256" key="9">
    <source>
        <dbReference type="ARBA" id="ARBA00023254"/>
    </source>
</evidence>
<dbReference type="Gene3D" id="1.10.1420.10">
    <property type="match status" value="1"/>
</dbReference>
<evidence type="ECO:0000256" key="6">
    <source>
        <dbReference type="ARBA" id="ARBA00022840"/>
    </source>
</evidence>
<evidence type="ECO:0000256" key="11">
    <source>
        <dbReference type="ARBA" id="ARBA00077470"/>
    </source>
</evidence>
<comment type="subcellular location">
    <subcellularLocation>
        <location evidence="2">Chromosome</location>
    </subcellularLocation>
    <subcellularLocation>
        <location evidence="1">Nucleus</location>
    </subcellularLocation>
</comment>
<dbReference type="GO" id="GO:0005524">
    <property type="term" value="F:ATP binding"/>
    <property type="evidence" value="ECO:0007669"/>
    <property type="project" value="UniProtKB-KW"/>
</dbReference>
<protein>
    <recommendedName>
        <fullName evidence="10">DNA mismatch repair protein MSH5</fullName>
    </recommendedName>
    <alternativeName>
        <fullName evidence="11">MutS protein homolog 5</fullName>
    </alternativeName>
</protein>
<gene>
    <name evidence="14" type="ORF">AAP_02651</name>
</gene>
<dbReference type="Gene3D" id="3.40.50.300">
    <property type="entry name" value="P-loop containing nucleotide triphosphate hydrolases"/>
    <property type="match status" value="1"/>
</dbReference>
<keyword evidence="9" id="KW-0469">Meiosis</keyword>
<name>A0A167ZWJ0_9EURO</name>
<dbReference type="GO" id="GO:0030983">
    <property type="term" value="F:mismatched DNA binding"/>
    <property type="evidence" value="ECO:0007669"/>
    <property type="project" value="InterPro"/>
</dbReference>
<feature type="domain" description="DNA mismatch repair proteins mutS family" evidence="13">
    <location>
        <begin position="812"/>
        <end position="828"/>
    </location>
</feature>
<dbReference type="GO" id="GO:0006298">
    <property type="term" value="P:mismatch repair"/>
    <property type="evidence" value="ECO:0007669"/>
    <property type="project" value="InterPro"/>
</dbReference>
<dbReference type="PANTHER" id="PTHR11361:SF20">
    <property type="entry name" value="MUTS PROTEIN HOMOLOG 5"/>
    <property type="match status" value="1"/>
</dbReference>
<feature type="compositionally biased region" description="Polar residues" evidence="12">
    <location>
        <begin position="41"/>
        <end position="80"/>
    </location>
</feature>
<evidence type="ECO:0000256" key="4">
    <source>
        <dbReference type="ARBA" id="ARBA00022454"/>
    </source>
</evidence>
<keyword evidence="8" id="KW-0539">Nucleus</keyword>
<keyword evidence="15" id="KW-1185">Reference proteome</keyword>
<dbReference type="GO" id="GO:0051026">
    <property type="term" value="P:chiasma assembly"/>
    <property type="evidence" value="ECO:0007669"/>
    <property type="project" value="UniProtKB-ARBA"/>
</dbReference>
<reference evidence="14 15" key="1">
    <citation type="journal article" date="2016" name="Genome Biol. Evol.">
        <title>Divergent and convergent evolution of fungal pathogenicity.</title>
        <authorList>
            <person name="Shang Y."/>
            <person name="Xiao G."/>
            <person name="Zheng P."/>
            <person name="Cen K."/>
            <person name="Zhan S."/>
            <person name="Wang C."/>
        </authorList>
    </citation>
    <scope>NUCLEOTIDE SEQUENCE [LARGE SCALE GENOMIC DNA]</scope>
    <source>
        <strain evidence="14 15">ARSEF 7405</strain>
    </source>
</reference>
<dbReference type="OrthoDB" id="29596at2759"/>
<evidence type="ECO:0000259" key="13">
    <source>
        <dbReference type="PROSITE" id="PS00486"/>
    </source>
</evidence>
<dbReference type="PIRSF" id="PIRSF005813">
    <property type="entry name" value="MSH2"/>
    <property type="match status" value="1"/>
</dbReference>
<evidence type="ECO:0000256" key="2">
    <source>
        <dbReference type="ARBA" id="ARBA00004286"/>
    </source>
</evidence>
<sequence>MAPASYGKRHQITPSSRSSNYSSSRGWSAKRGGKRGPYGGSQYSRSNKRTPQIRQIELSTAPSTASQLTAASRVSVSHGSIRTRGLEASDVRIQGSGESVQLPETGTSYQTQTSQNDDDTAVESQIIMAIDVQSKDTVGCCYYSSDDQTLYLFEDITSGGDDMIEKIKIDVQPTHVLVSTRADQCSSRTLQSDHDETEAPIDRQFELPYVLDIRPCQDFNIQSATSQLVALQSTISKSATKFLVPSDDCTSGEMLNNGDTGLTDQQGKVLALSGFIDTDNQVSIGCAGALLSYLQRKQCSLRITGNPTQQDIYAIKSIEMLSLHNTLFLNKDTLASLQIIQAESHPNTFNQGPTQVAAGSKESLSLFGLFYHFARTPQGKQRLRQMFLRPSTDLALIRQRHDFIATFLNADNTVQFEKLSKSMKGIKNLKPVISHLRKGVAPSNKLTGFKSGVWATLMEFAYHTIDIEETLRSVLGGENLDLVKKTIGKLDIRKLHHTGRIIHQIVDLTASSEEGRTVVNHGIDSELDELKHFYSGLESLLSQVAIDIATTLPEYARSDVNVIYFPQLGFNIAMALRDGLPVYDGIEEGWEKTFVTENRAYYKDSRMREMDTRLGDIYGHICEKEIEITYGLAQQVLENETMLLEASEACGELDSVLALVHGAKLYRLSRPQMVEENIIDIRAGRHLLCESTVPSFVPNDTLLVGGKGSPTDSQSTCRLEEPEERGPPNGPSMLLLTGPNYSGKSAYLKQVASIVFLAHVGSFVPADSAKIGLTDKILTRVTTRETVTKMKSSFMLDLEQISIALNLATHRSLIIIDEFGKGTESSDGAGLACGLFEYLLGLGNERPKVLGATHFHEIFEVGFLAPRLELAFGHMEVHIDPETADLENQITYLYNLQPGRSKVSFGMNCAAMNGIDPEILHRAHELTELAAKGEDLTAVCAKLSREEMVQLKEAEEVARRFLSTKFSFDDEFEGGRSAIVEQLKEILVTGGTTSYTMGSSSLPDGVSFDGISTVGTITNPEVVGDDDEDDDMTISGTDDASDIFSDIS</sequence>
<dbReference type="SMART" id="SM00533">
    <property type="entry name" value="MUTSd"/>
    <property type="match status" value="1"/>
</dbReference>
<accession>A0A167ZWJ0</accession>
<dbReference type="Proteomes" id="UP000242877">
    <property type="component" value="Unassembled WGS sequence"/>
</dbReference>
<evidence type="ECO:0000256" key="12">
    <source>
        <dbReference type="SAM" id="MobiDB-lite"/>
    </source>
</evidence>
<organism evidence="14 15">
    <name type="scientific">Ascosphaera apis ARSEF 7405</name>
    <dbReference type="NCBI Taxonomy" id="392613"/>
    <lineage>
        <taxon>Eukaryota</taxon>
        <taxon>Fungi</taxon>
        <taxon>Dikarya</taxon>
        <taxon>Ascomycota</taxon>
        <taxon>Pezizomycotina</taxon>
        <taxon>Eurotiomycetes</taxon>
        <taxon>Eurotiomycetidae</taxon>
        <taxon>Onygenales</taxon>
        <taxon>Ascosphaeraceae</taxon>
        <taxon>Ascosphaera</taxon>
    </lineage>
</organism>
<dbReference type="PANTHER" id="PTHR11361">
    <property type="entry name" value="DNA MISMATCH REPAIR PROTEIN MUTS FAMILY MEMBER"/>
    <property type="match status" value="1"/>
</dbReference>
<evidence type="ECO:0000256" key="3">
    <source>
        <dbReference type="ARBA" id="ARBA00006271"/>
    </source>
</evidence>
<dbReference type="EMBL" id="AZGZ01000009">
    <property type="protein sequence ID" value="KZZ93185.1"/>
    <property type="molecule type" value="Genomic_DNA"/>
</dbReference>
<keyword evidence="6" id="KW-0067">ATP-binding</keyword>
<dbReference type="Pfam" id="PF05192">
    <property type="entry name" value="MutS_III"/>
    <property type="match status" value="1"/>
</dbReference>
<dbReference type="SUPFAM" id="SSF48334">
    <property type="entry name" value="DNA repair protein MutS, domain III"/>
    <property type="match status" value="1"/>
</dbReference>
<dbReference type="GO" id="GO:0005694">
    <property type="term" value="C:chromosome"/>
    <property type="evidence" value="ECO:0007669"/>
    <property type="project" value="UniProtKB-SubCell"/>
</dbReference>
<feature type="compositionally biased region" description="Acidic residues" evidence="12">
    <location>
        <begin position="1023"/>
        <end position="1032"/>
    </location>
</feature>
<keyword evidence="7" id="KW-0238">DNA-binding</keyword>
<comment type="caution">
    <text evidence="14">The sequence shown here is derived from an EMBL/GenBank/DDBJ whole genome shotgun (WGS) entry which is preliminary data.</text>
</comment>
<dbReference type="FunFam" id="3.40.50.300:FF:001067">
    <property type="entry name" value="DNA mismatch repair protein MSH5"/>
    <property type="match status" value="1"/>
</dbReference>
<evidence type="ECO:0000313" key="15">
    <source>
        <dbReference type="Proteomes" id="UP000242877"/>
    </source>
</evidence>
<dbReference type="PROSITE" id="PS00486">
    <property type="entry name" value="DNA_MISMATCH_REPAIR_2"/>
    <property type="match status" value="1"/>
</dbReference>
<feature type="region of interest" description="Disordered" evidence="12">
    <location>
        <begin position="1"/>
        <end position="81"/>
    </location>
</feature>
<evidence type="ECO:0000313" key="14">
    <source>
        <dbReference type="EMBL" id="KZZ93185.1"/>
    </source>
</evidence>
<feature type="compositionally biased region" description="Polar residues" evidence="12">
    <location>
        <begin position="96"/>
        <end position="115"/>
    </location>
</feature>
<feature type="region of interest" description="Disordered" evidence="12">
    <location>
        <begin position="1021"/>
        <end position="1048"/>
    </location>
</feature>
<feature type="region of interest" description="Disordered" evidence="12">
    <location>
        <begin position="705"/>
        <end position="732"/>
    </location>
</feature>
<dbReference type="VEuPathDB" id="FungiDB:AAP_02651"/>
<evidence type="ECO:0000256" key="5">
    <source>
        <dbReference type="ARBA" id="ARBA00022741"/>
    </source>
</evidence>
<dbReference type="InterPro" id="IPR027417">
    <property type="entry name" value="P-loop_NTPase"/>
</dbReference>
<comment type="similarity">
    <text evidence="3">Belongs to the DNA mismatch repair MutS family.</text>
</comment>
<evidence type="ECO:0000256" key="8">
    <source>
        <dbReference type="ARBA" id="ARBA00023242"/>
    </source>
</evidence>